<evidence type="ECO:0000313" key="2">
    <source>
        <dbReference type="EMBL" id="TMP38281.1"/>
    </source>
</evidence>
<evidence type="ECO:0000259" key="1">
    <source>
        <dbReference type="Pfam" id="PF21941"/>
    </source>
</evidence>
<sequence>MTLDEREKIIKKISRTLSIMMCDIKLNQSLNIYSMNIHSEDFFCNIFNYLWQNKNFKNANSASSNEAYIDLIDHSSKHLIQVTSSTGKNKIDNSLKILESSNTHYRQYEFEIYYLLDKPKKLKKETIKYYNEKFGIEDINDHLKDFTDLLNDIKNLPDSRLESIYRQFFREVSEKYTDEIALQIVFESLIKDKKKKKIDYSESFNNVNLTQKIKLNGINIKVSSELHRGSEASLPIYESVEDTILTELRELIVEEFYATIIKQALSNAGASPKELANQSIDELHALINNKYPLNISAALGDLSHRIEEETREASYNETSMAWVIISYFFEECDIGLKL</sequence>
<dbReference type="Proteomes" id="UP000306719">
    <property type="component" value="Unassembled WGS sequence"/>
</dbReference>
<dbReference type="OrthoDB" id="9810187at2"/>
<reference evidence="3" key="2">
    <citation type="submission" date="2019-06" db="EMBL/GenBank/DDBJ databases">
        <title>Co-occurence of chitin degradation, pigmentation and bioactivity in marine Pseudoalteromonas.</title>
        <authorList>
            <person name="Sonnenschein E.C."/>
            <person name="Bech P.K."/>
        </authorList>
    </citation>
    <scope>NUCLEOTIDE SEQUENCE [LARGE SCALE GENOMIC DNA]</scope>
    <source>
        <strain evidence="3">S2599</strain>
    </source>
</reference>
<dbReference type="AlphaFoldDB" id="A0A5S3X1W1"/>
<dbReference type="InterPro" id="IPR047740">
    <property type="entry name" value="SMEK_dom"/>
</dbReference>
<dbReference type="RefSeq" id="WP_138544243.1">
    <property type="nucleotide sequence ID" value="NZ_PNCJ01000010.1"/>
</dbReference>
<protein>
    <recommendedName>
        <fullName evidence="1">SMEK domain-containing protein</fullName>
    </recommendedName>
</protein>
<reference evidence="2 3" key="1">
    <citation type="submission" date="2018-01" db="EMBL/GenBank/DDBJ databases">
        <authorList>
            <person name="Paulsen S."/>
            <person name="Gram L.K."/>
        </authorList>
    </citation>
    <scope>NUCLEOTIDE SEQUENCE [LARGE SCALE GENOMIC DNA]</scope>
    <source>
        <strain evidence="2 3">S2599</strain>
    </source>
</reference>
<gene>
    <name evidence="2" type="ORF">CWB98_07285</name>
</gene>
<comment type="caution">
    <text evidence="2">The sequence shown here is derived from an EMBL/GenBank/DDBJ whole genome shotgun (WGS) entry which is preliminary data.</text>
</comment>
<name>A0A5S3X1W1_9GAMM</name>
<organism evidence="2 3">
    <name type="scientific">Pseudoalteromonas rubra</name>
    <dbReference type="NCBI Taxonomy" id="43658"/>
    <lineage>
        <taxon>Bacteria</taxon>
        <taxon>Pseudomonadati</taxon>
        <taxon>Pseudomonadota</taxon>
        <taxon>Gammaproteobacteria</taxon>
        <taxon>Alteromonadales</taxon>
        <taxon>Pseudoalteromonadaceae</taxon>
        <taxon>Pseudoalteromonas</taxon>
    </lineage>
</organism>
<dbReference type="Pfam" id="PF21941">
    <property type="entry name" value="SMEK_N"/>
    <property type="match status" value="1"/>
</dbReference>
<proteinExistence type="predicted"/>
<feature type="domain" description="SMEK" evidence="1">
    <location>
        <begin position="12"/>
        <end position="154"/>
    </location>
</feature>
<accession>A0A5S3X1W1</accession>
<evidence type="ECO:0000313" key="3">
    <source>
        <dbReference type="Proteomes" id="UP000306719"/>
    </source>
</evidence>
<dbReference type="EMBL" id="PNCJ01000010">
    <property type="protein sequence ID" value="TMP38281.1"/>
    <property type="molecule type" value="Genomic_DNA"/>
</dbReference>
<dbReference type="NCBIfam" id="NF033859">
    <property type="entry name" value="SMEK_N"/>
    <property type="match status" value="1"/>
</dbReference>